<dbReference type="EMBL" id="JAIWYP010000003">
    <property type="protein sequence ID" value="KAH3849026.1"/>
    <property type="molecule type" value="Genomic_DNA"/>
</dbReference>
<keyword evidence="2" id="KW-1185">Reference proteome</keyword>
<dbReference type="Proteomes" id="UP000828390">
    <property type="component" value="Unassembled WGS sequence"/>
</dbReference>
<evidence type="ECO:0000313" key="2">
    <source>
        <dbReference type="Proteomes" id="UP000828390"/>
    </source>
</evidence>
<evidence type="ECO:0000313" key="1">
    <source>
        <dbReference type="EMBL" id="KAH3849026.1"/>
    </source>
</evidence>
<sequence length="109" mass="11978">MLIFIFYTQSNHIHVLTRLSPVPKAILEIVTVLEVYRSPPVTPQSRAPSPKRPCSTKTASCPAASVCANFAGNLVSTPRRGRSSATSVARDMRKQILKEHVLKCTVECD</sequence>
<reference evidence="1" key="2">
    <citation type="submission" date="2020-11" db="EMBL/GenBank/DDBJ databases">
        <authorList>
            <person name="McCartney M.A."/>
            <person name="Auch B."/>
            <person name="Kono T."/>
            <person name="Mallez S."/>
            <person name="Becker A."/>
            <person name="Gohl D.M."/>
            <person name="Silverstein K.A.T."/>
            <person name="Koren S."/>
            <person name="Bechman K.B."/>
            <person name="Herman A."/>
            <person name="Abrahante J.E."/>
            <person name="Garbe J."/>
        </authorList>
    </citation>
    <scope>NUCLEOTIDE SEQUENCE</scope>
    <source>
        <strain evidence="1">Duluth1</strain>
        <tissue evidence="1">Whole animal</tissue>
    </source>
</reference>
<name>A0A9D4L216_DREPO</name>
<reference evidence="1" key="1">
    <citation type="journal article" date="2019" name="bioRxiv">
        <title>The Genome of the Zebra Mussel, Dreissena polymorpha: A Resource for Invasive Species Research.</title>
        <authorList>
            <person name="McCartney M.A."/>
            <person name="Auch B."/>
            <person name="Kono T."/>
            <person name="Mallez S."/>
            <person name="Zhang Y."/>
            <person name="Obille A."/>
            <person name="Becker A."/>
            <person name="Abrahante J.E."/>
            <person name="Garbe J."/>
            <person name="Badalamenti J.P."/>
            <person name="Herman A."/>
            <person name="Mangelson H."/>
            <person name="Liachko I."/>
            <person name="Sullivan S."/>
            <person name="Sone E.D."/>
            <person name="Koren S."/>
            <person name="Silverstein K.A.T."/>
            <person name="Beckman K.B."/>
            <person name="Gohl D.M."/>
        </authorList>
    </citation>
    <scope>NUCLEOTIDE SEQUENCE</scope>
    <source>
        <strain evidence="1">Duluth1</strain>
        <tissue evidence="1">Whole animal</tissue>
    </source>
</reference>
<dbReference type="AlphaFoldDB" id="A0A9D4L216"/>
<organism evidence="1 2">
    <name type="scientific">Dreissena polymorpha</name>
    <name type="common">Zebra mussel</name>
    <name type="synonym">Mytilus polymorpha</name>
    <dbReference type="NCBI Taxonomy" id="45954"/>
    <lineage>
        <taxon>Eukaryota</taxon>
        <taxon>Metazoa</taxon>
        <taxon>Spiralia</taxon>
        <taxon>Lophotrochozoa</taxon>
        <taxon>Mollusca</taxon>
        <taxon>Bivalvia</taxon>
        <taxon>Autobranchia</taxon>
        <taxon>Heteroconchia</taxon>
        <taxon>Euheterodonta</taxon>
        <taxon>Imparidentia</taxon>
        <taxon>Neoheterodontei</taxon>
        <taxon>Myida</taxon>
        <taxon>Dreissenoidea</taxon>
        <taxon>Dreissenidae</taxon>
        <taxon>Dreissena</taxon>
    </lineage>
</organism>
<accession>A0A9D4L216</accession>
<gene>
    <name evidence="1" type="ORF">DPMN_091411</name>
</gene>
<comment type="caution">
    <text evidence="1">The sequence shown here is derived from an EMBL/GenBank/DDBJ whole genome shotgun (WGS) entry which is preliminary data.</text>
</comment>
<proteinExistence type="predicted"/>
<protein>
    <submittedName>
        <fullName evidence="1">Uncharacterized protein</fullName>
    </submittedName>
</protein>